<feature type="signal peptide" evidence="1">
    <location>
        <begin position="1"/>
        <end position="18"/>
    </location>
</feature>
<keyword evidence="1" id="KW-0732">Signal</keyword>
<proteinExistence type="evidence at transcript level"/>
<evidence type="ECO:0000256" key="1">
    <source>
        <dbReference type="SAM" id="SignalP"/>
    </source>
</evidence>
<dbReference type="EMBL" id="GBIH01001362">
    <property type="protein sequence ID" value="JAC93348.1"/>
    <property type="molecule type" value="mRNA"/>
</dbReference>
<reference evidence="2" key="1">
    <citation type="journal article" date="2015" name="PLoS Negl. Trop. Dis.">
        <title>Deep Sequencing Analysis of the Ixodes ricinus Haemocytome.</title>
        <authorList>
            <person name="Kotsyfakis M."/>
            <person name="Kopacek P."/>
            <person name="Franta Z."/>
            <person name="Pedra J.H."/>
            <person name="Ribeiro J.M."/>
        </authorList>
    </citation>
    <scope>NUCLEOTIDE SEQUENCE</scope>
</reference>
<organism evidence="2">
    <name type="scientific">Ixodes ricinus</name>
    <name type="common">Common tick</name>
    <name type="synonym">Acarus ricinus</name>
    <dbReference type="NCBI Taxonomy" id="34613"/>
    <lineage>
        <taxon>Eukaryota</taxon>
        <taxon>Metazoa</taxon>
        <taxon>Ecdysozoa</taxon>
        <taxon>Arthropoda</taxon>
        <taxon>Chelicerata</taxon>
        <taxon>Arachnida</taxon>
        <taxon>Acari</taxon>
        <taxon>Parasitiformes</taxon>
        <taxon>Ixodida</taxon>
        <taxon>Ixodoidea</taxon>
        <taxon>Ixodidae</taxon>
        <taxon>Ixodinae</taxon>
        <taxon>Ixodes</taxon>
    </lineage>
</organism>
<name>A0A090XER9_IXORI</name>
<dbReference type="AlphaFoldDB" id="A0A090XER9"/>
<accession>A0A090XER9</accession>
<sequence length="115" mass="13004">MVSIVLFLPLQLVRVAQSFKLNYSIVKVFRVSNSYSRYVPTASLRISFSLVRYLFLPFSFLSTFYRLLASPSVRLAGSTTTAKRSFTFLLVRMTLASSRVTGSSWTSLQETPTQT</sequence>
<evidence type="ECO:0000313" key="2">
    <source>
        <dbReference type="EMBL" id="JAC93348.1"/>
    </source>
</evidence>
<feature type="chain" id="PRO_5001866843" evidence="1">
    <location>
        <begin position="19"/>
        <end position="115"/>
    </location>
</feature>
<protein>
    <submittedName>
        <fullName evidence="2">Putative secreted protein</fullName>
    </submittedName>
</protein>